<dbReference type="AlphaFoldDB" id="Q989R3"/>
<organism evidence="1 2">
    <name type="scientific">Mesorhizobium japonicum (strain LMG 29417 / CECT 9101 / MAFF 303099)</name>
    <name type="common">Mesorhizobium loti (strain MAFF 303099)</name>
    <dbReference type="NCBI Taxonomy" id="266835"/>
    <lineage>
        <taxon>Bacteria</taxon>
        <taxon>Pseudomonadati</taxon>
        <taxon>Pseudomonadota</taxon>
        <taxon>Alphaproteobacteria</taxon>
        <taxon>Hyphomicrobiales</taxon>
        <taxon>Phyllobacteriaceae</taxon>
        <taxon>Mesorhizobium</taxon>
    </lineage>
</organism>
<evidence type="ECO:0000313" key="1">
    <source>
        <dbReference type="EMBL" id="BAB52631.1"/>
    </source>
</evidence>
<proteinExistence type="predicted"/>
<dbReference type="Proteomes" id="UP000000552">
    <property type="component" value="Chromosome"/>
</dbReference>
<name>Q989R3_RHILO</name>
<reference evidence="1 2" key="1">
    <citation type="journal article" date="2000" name="DNA Res.">
        <title>Complete genome structure of the nitrogen-fixing symbiotic bacterium Mesorhizobium loti.</title>
        <authorList>
            <person name="Kaneko T."/>
            <person name="Nakamura Y."/>
            <person name="Sato S."/>
            <person name="Asamizu E."/>
            <person name="Kato T."/>
            <person name="Sasamoto S."/>
            <person name="Watanabe A."/>
            <person name="Idesawa K."/>
            <person name="Ishikawa A."/>
            <person name="Kawashima K."/>
            <person name="Kimura T."/>
            <person name="Kishida Y."/>
            <person name="Kiyokawa C."/>
            <person name="Kohara M."/>
            <person name="Matsumoto M."/>
            <person name="Matsuno A."/>
            <person name="Mochizuki Y."/>
            <person name="Nakayama S."/>
            <person name="Nakazaki N."/>
            <person name="Shimpo S."/>
            <person name="Sugimoto M."/>
            <person name="Takeuchi C."/>
            <person name="Yamada M."/>
            <person name="Tabata S."/>
        </authorList>
    </citation>
    <scope>NUCLEOTIDE SEQUENCE [LARGE SCALE GENOMIC DNA]</scope>
    <source>
        <strain evidence="2">LMG 29417 / CECT 9101 / MAFF 303099</strain>
    </source>
</reference>
<accession>Q989R3</accession>
<sequence>MSRLSASSCSSAISSQMPFDPAQGCKQVLSGLLVVVVEPLHELAKNRDAHGDMEPVEDMLAPVRSFPRASGLLPPVGD</sequence>
<evidence type="ECO:0000313" key="2">
    <source>
        <dbReference type="Proteomes" id="UP000000552"/>
    </source>
</evidence>
<protein>
    <submittedName>
        <fullName evidence="1">Msr6318 protein</fullName>
    </submittedName>
</protein>
<gene>
    <name evidence="1" type="ordered locus">msr6318</name>
</gene>
<dbReference type="EMBL" id="BA000012">
    <property type="protein sequence ID" value="BAB52631.1"/>
    <property type="molecule type" value="Genomic_DNA"/>
</dbReference>
<dbReference type="HOGENOM" id="CLU_2619596_0_0_5"/>
<dbReference type="KEGG" id="mlo:msr6318"/>